<evidence type="ECO:0000256" key="4">
    <source>
        <dbReference type="ARBA" id="ARBA00022679"/>
    </source>
</evidence>
<keyword evidence="7" id="KW-0812">Transmembrane</keyword>
<dbReference type="GO" id="GO:0015020">
    <property type="term" value="F:glucuronosyltransferase activity"/>
    <property type="evidence" value="ECO:0007669"/>
    <property type="project" value="UniProtKB-EC"/>
</dbReference>
<evidence type="ECO:0000256" key="5">
    <source>
        <dbReference type="ARBA" id="ARBA00022729"/>
    </source>
</evidence>
<evidence type="ECO:0000256" key="6">
    <source>
        <dbReference type="ARBA" id="ARBA00047475"/>
    </source>
</evidence>
<evidence type="ECO:0000256" key="3">
    <source>
        <dbReference type="ARBA" id="ARBA00022676"/>
    </source>
</evidence>
<gene>
    <name evidence="8" type="ORF">PFISCL1PPCAC_7040</name>
</gene>
<dbReference type="Gene3D" id="3.40.50.2000">
    <property type="entry name" value="Glycogen Phosphorylase B"/>
    <property type="match status" value="1"/>
</dbReference>
<dbReference type="Proteomes" id="UP001432322">
    <property type="component" value="Unassembled WGS sequence"/>
</dbReference>
<reference evidence="8" key="1">
    <citation type="submission" date="2023-10" db="EMBL/GenBank/DDBJ databases">
        <title>Genome assembly of Pristionchus species.</title>
        <authorList>
            <person name="Yoshida K."/>
            <person name="Sommer R.J."/>
        </authorList>
    </citation>
    <scope>NUCLEOTIDE SEQUENCE</scope>
    <source>
        <strain evidence="8">RS5133</strain>
    </source>
</reference>
<keyword evidence="7" id="KW-1133">Transmembrane helix</keyword>
<dbReference type="InterPro" id="IPR050271">
    <property type="entry name" value="UDP-glycosyltransferase"/>
</dbReference>
<dbReference type="EC" id="2.4.1.17" evidence="2"/>
<sequence length="166" mass="18748">LISTFPSTTFIWKYERKDEFALGDAAKVENLVLTDWMPQNDILTILIPIFGDQPRNAAMIEHNKLGKVLSKLEVGNAEKMISLLKELMENPMYAENSAKVARMLAKKPFSSKEKLLKYVEFAAEFGPSSALRPQSLDMNFVEYNNLDIVFVALVLTVVAIYLSLKT</sequence>
<dbReference type="SUPFAM" id="SSF53756">
    <property type="entry name" value="UDP-Glycosyltransferase/glycogen phosphorylase"/>
    <property type="match status" value="1"/>
</dbReference>
<dbReference type="Pfam" id="PF00201">
    <property type="entry name" value="UDPGT"/>
    <property type="match status" value="1"/>
</dbReference>
<evidence type="ECO:0000256" key="1">
    <source>
        <dbReference type="ARBA" id="ARBA00009995"/>
    </source>
</evidence>
<evidence type="ECO:0000256" key="7">
    <source>
        <dbReference type="SAM" id="Phobius"/>
    </source>
</evidence>
<keyword evidence="3" id="KW-0328">Glycosyltransferase</keyword>
<name>A0AAV5VBY6_9BILA</name>
<organism evidence="8 9">
    <name type="scientific">Pristionchus fissidentatus</name>
    <dbReference type="NCBI Taxonomy" id="1538716"/>
    <lineage>
        <taxon>Eukaryota</taxon>
        <taxon>Metazoa</taxon>
        <taxon>Ecdysozoa</taxon>
        <taxon>Nematoda</taxon>
        <taxon>Chromadorea</taxon>
        <taxon>Rhabditida</taxon>
        <taxon>Rhabditina</taxon>
        <taxon>Diplogasteromorpha</taxon>
        <taxon>Diplogasteroidea</taxon>
        <taxon>Neodiplogasteridae</taxon>
        <taxon>Pristionchus</taxon>
    </lineage>
</organism>
<keyword evidence="5" id="KW-0732">Signal</keyword>
<evidence type="ECO:0000256" key="2">
    <source>
        <dbReference type="ARBA" id="ARBA00012544"/>
    </source>
</evidence>
<comment type="catalytic activity">
    <reaction evidence="6">
        <text>glucuronate acceptor + UDP-alpha-D-glucuronate = acceptor beta-D-glucuronoside + UDP + H(+)</text>
        <dbReference type="Rhea" id="RHEA:21032"/>
        <dbReference type="ChEBI" id="CHEBI:15378"/>
        <dbReference type="ChEBI" id="CHEBI:58052"/>
        <dbReference type="ChEBI" id="CHEBI:58223"/>
        <dbReference type="ChEBI" id="CHEBI:132367"/>
        <dbReference type="ChEBI" id="CHEBI:132368"/>
        <dbReference type="EC" id="2.4.1.17"/>
    </reaction>
</comment>
<feature type="non-terminal residue" evidence="8">
    <location>
        <position position="1"/>
    </location>
</feature>
<comment type="similarity">
    <text evidence="1">Belongs to the UDP-glycosyltransferase family.</text>
</comment>
<protein>
    <recommendedName>
        <fullName evidence="2">glucuronosyltransferase</fullName>
        <ecNumber evidence="2">2.4.1.17</ecNumber>
    </recommendedName>
</protein>
<keyword evidence="4" id="KW-0808">Transferase</keyword>
<proteinExistence type="inferred from homology"/>
<dbReference type="PANTHER" id="PTHR48043">
    <property type="entry name" value="EG:EG0003.4 PROTEIN-RELATED"/>
    <property type="match status" value="1"/>
</dbReference>
<keyword evidence="7" id="KW-0472">Membrane</keyword>
<evidence type="ECO:0000313" key="8">
    <source>
        <dbReference type="EMBL" id="GMT15743.1"/>
    </source>
</evidence>
<dbReference type="InterPro" id="IPR002213">
    <property type="entry name" value="UDP_glucos_trans"/>
</dbReference>
<dbReference type="PANTHER" id="PTHR48043:SF23">
    <property type="entry name" value="UDP-GLUCURONOSYLTRANSFERASE"/>
    <property type="match status" value="1"/>
</dbReference>
<feature type="non-terminal residue" evidence="8">
    <location>
        <position position="166"/>
    </location>
</feature>
<evidence type="ECO:0000313" key="9">
    <source>
        <dbReference type="Proteomes" id="UP001432322"/>
    </source>
</evidence>
<dbReference type="AlphaFoldDB" id="A0AAV5VBY6"/>
<keyword evidence="9" id="KW-1185">Reference proteome</keyword>
<feature type="transmembrane region" description="Helical" evidence="7">
    <location>
        <begin position="146"/>
        <end position="164"/>
    </location>
</feature>
<accession>A0AAV5VBY6</accession>
<dbReference type="EMBL" id="BTSY01000002">
    <property type="protein sequence ID" value="GMT15743.1"/>
    <property type="molecule type" value="Genomic_DNA"/>
</dbReference>
<comment type="caution">
    <text evidence="8">The sequence shown here is derived from an EMBL/GenBank/DDBJ whole genome shotgun (WGS) entry which is preliminary data.</text>
</comment>